<dbReference type="AlphaFoldDB" id="A0A812W312"/>
<dbReference type="SUPFAM" id="SSF52402">
    <property type="entry name" value="Adenine nucleotide alpha hydrolases-like"/>
    <property type="match status" value="1"/>
</dbReference>
<protein>
    <submittedName>
        <fullName evidence="2">AsnB protein</fullName>
    </submittedName>
</protein>
<comment type="caution">
    <text evidence="2">The sequence shown here is derived from an EMBL/GenBank/DDBJ whole genome shotgun (WGS) entry which is preliminary data.</text>
</comment>
<evidence type="ECO:0000313" key="2">
    <source>
        <dbReference type="EMBL" id="CAE7656259.1"/>
    </source>
</evidence>
<dbReference type="OrthoDB" id="409189at2759"/>
<organism evidence="2 3">
    <name type="scientific">Symbiodinium pilosum</name>
    <name type="common">Dinoflagellate</name>
    <dbReference type="NCBI Taxonomy" id="2952"/>
    <lineage>
        <taxon>Eukaryota</taxon>
        <taxon>Sar</taxon>
        <taxon>Alveolata</taxon>
        <taxon>Dinophyceae</taxon>
        <taxon>Suessiales</taxon>
        <taxon>Symbiodiniaceae</taxon>
        <taxon>Symbiodinium</taxon>
    </lineage>
</organism>
<proteinExistence type="predicted"/>
<dbReference type="PANTHER" id="PTHR43284:SF1">
    <property type="entry name" value="ASPARAGINE SYNTHETASE"/>
    <property type="match status" value="1"/>
</dbReference>
<feature type="non-terminal residue" evidence="2">
    <location>
        <position position="326"/>
    </location>
</feature>
<feature type="domain" description="Asparagine synthetase" evidence="1">
    <location>
        <begin position="46"/>
        <end position="326"/>
    </location>
</feature>
<dbReference type="GO" id="GO:0004066">
    <property type="term" value="F:asparagine synthase (glutamine-hydrolyzing) activity"/>
    <property type="evidence" value="ECO:0007669"/>
    <property type="project" value="InterPro"/>
</dbReference>
<accession>A0A812W312</accession>
<gene>
    <name evidence="2" type="primary">asnB</name>
    <name evidence="2" type="ORF">SPIL2461_LOCUS17640</name>
</gene>
<keyword evidence="3" id="KW-1185">Reference proteome</keyword>
<dbReference type="InterPro" id="IPR051786">
    <property type="entry name" value="ASN_synthetase/amidase"/>
</dbReference>
<dbReference type="CDD" id="cd01991">
    <property type="entry name" value="Asn_synthase_B_C"/>
    <property type="match status" value="1"/>
</dbReference>
<feature type="non-terminal residue" evidence="2">
    <location>
        <position position="1"/>
    </location>
</feature>
<dbReference type="Gene3D" id="3.40.50.620">
    <property type="entry name" value="HUPs"/>
    <property type="match status" value="1"/>
</dbReference>
<name>A0A812W312_SYMPI</name>
<dbReference type="PANTHER" id="PTHR43284">
    <property type="entry name" value="ASPARAGINE SYNTHETASE (GLUTAMINE-HYDROLYZING)"/>
    <property type="match status" value="1"/>
</dbReference>
<dbReference type="InterPro" id="IPR001962">
    <property type="entry name" value="Asn_synthase"/>
</dbReference>
<dbReference type="GO" id="GO:0006529">
    <property type="term" value="P:asparagine biosynthetic process"/>
    <property type="evidence" value="ECO:0007669"/>
    <property type="project" value="InterPro"/>
</dbReference>
<evidence type="ECO:0000259" key="1">
    <source>
        <dbReference type="Pfam" id="PF00733"/>
    </source>
</evidence>
<dbReference type="GO" id="GO:0005829">
    <property type="term" value="C:cytosol"/>
    <property type="evidence" value="ECO:0007669"/>
    <property type="project" value="TreeGrafter"/>
</dbReference>
<dbReference type="InterPro" id="IPR014729">
    <property type="entry name" value="Rossmann-like_a/b/a_fold"/>
</dbReference>
<evidence type="ECO:0000313" key="3">
    <source>
        <dbReference type="Proteomes" id="UP000649617"/>
    </source>
</evidence>
<reference evidence="2" key="1">
    <citation type="submission" date="2021-02" db="EMBL/GenBank/DDBJ databases">
        <authorList>
            <person name="Dougan E. K."/>
            <person name="Rhodes N."/>
            <person name="Thang M."/>
            <person name="Chan C."/>
        </authorList>
    </citation>
    <scope>NUCLEOTIDE SEQUENCE</scope>
</reference>
<dbReference type="EMBL" id="CAJNIZ010043277">
    <property type="protein sequence ID" value="CAE7656259.1"/>
    <property type="molecule type" value="Genomic_DNA"/>
</dbReference>
<dbReference type="Proteomes" id="UP000649617">
    <property type="component" value="Unassembled WGS sequence"/>
</dbReference>
<dbReference type="Pfam" id="PF00733">
    <property type="entry name" value="Asn_synthase"/>
    <property type="match status" value="1"/>
</dbReference>
<sequence length="326" mass="36148">KGVKKLEPGSCLVVAADGQLDVQSYWTLHPPSVGSLSEEEWVERMRAVCTEAIRQQLTASDVSVGVLLSGGLDSSLIVALLSEVCEARLKTFSIGFEDTPEECGQEFQFSDMVAEQYNTQHEKICIPNAEVLRRLPDVVRAMSEPMVGQDAVSFYLLAEKVREKVKVVLSGQGADEVFAGYDWYPAMSKAGGQMNGKHQCPEEALNAFAPHYFDRSHQEWLELVDPRHHVQDVTSQYISKRLTEGSAKTFLGQVLSLDVTTLAVDDPVKRVDNMTMSWGLEARVPYLDHKLVEEAMAAPDELKLRSGGKYLLKALARGRLPEAIIH</sequence>